<dbReference type="Proteomes" id="UP001485459">
    <property type="component" value="Chromosome"/>
</dbReference>
<evidence type="ECO:0000313" key="1">
    <source>
        <dbReference type="EMBL" id="WZN41986.1"/>
    </source>
</evidence>
<accession>A0ABZ2YQB6</accession>
<evidence type="ECO:0000313" key="2">
    <source>
        <dbReference type="Proteomes" id="UP001485459"/>
    </source>
</evidence>
<reference evidence="2" key="1">
    <citation type="submission" date="2024-03" db="EMBL/GenBank/DDBJ databases">
        <title>Chitinophaga horti sp. nov., isolated from garden soil.</title>
        <authorList>
            <person name="Lee D.S."/>
            <person name="Han D.M."/>
            <person name="Baek J.H."/>
            <person name="Choi D.G."/>
            <person name="Jeon J.H."/>
            <person name="Jeon C.O."/>
        </authorList>
    </citation>
    <scope>NUCLEOTIDE SEQUENCE [LARGE SCALE GENOMIC DNA]</scope>
    <source>
        <strain evidence="2">GPA1</strain>
    </source>
</reference>
<sequence>MIIENMVRIFKYKPGVGKDELVLEDPNPALSPDEVRYHFATTMPACAALVSATVDAPVMEGNNRIIYNLRNSLGTKG</sequence>
<dbReference type="InterPro" id="IPR032866">
    <property type="entry name" value="Prok_Ub"/>
</dbReference>
<dbReference type="Pfam" id="PF14454">
    <property type="entry name" value="Prok_Ub"/>
    <property type="match status" value="1"/>
</dbReference>
<keyword evidence="2" id="KW-1185">Reference proteome</keyword>
<dbReference type="EMBL" id="CP149822">
    <property type="protein sequence ID" value="WZN41986.1"/>
    <property type="molecule type" value="Genomic_DNA"/>
</dbReference>
<name>A0ABZ2YQB6_9BACT</name>
<dbReference type="RefSeq" id="WP_341836829.1">
    <property type="nucleotide sequence ID" value="NZ_CP149822.1"/>
</dbReference>
<proteinExistence type="predicted"/>
<protein>
    <submittedName>
        <fullName evidence="1">PRTRC system protein C</fullName>
    </submittedName>
</protein>
<gene>
    <name evidence="1" type="ORF">WJU16_02915</name>
</gene>
<organism evidence="1 2">
    <name type="scientific">Chitinophaga pollutisoli</name>
    <dbReference type="NCBI Taxonomy" id="3133966"/>
    <lineage>
        <taxon>Bacteria</taxon>
        <taxon>Pseudomonadati</taxon>
        <taxon>Bacteroidota</taxon>
        <taxon>Chitinophagia</taxon>
        <taxon>Chitinophagales</taxon>
        <taxon>Chitinophagaceae</taxon>
        <taxon>Chitinophaga</taxon>
    </lineage>
</organism>